<feature type="transmembrane region" description="Helical" evidence="7">
    <location>
        <begin position="114"/>
        <end position="138"/>
    </location>
</feature>
<keyword evidence="5 7" id="KW-0472">Membrane</keyword>
<dbReference type="AlphaFoldDB" id="A0AAV9DVG1"/>
<evidence type="ECO:0000256" key="6">
    <source>
        <dbReference type="ARBA" id="ARBA00029467"/>
    </source>
</evidence>
<proteinExistence type="inferred from homology"/>
<keyword evidence="9" id="KW-1185">Reference proteome</keyword>
<evidence type="ECO:0000256" key="2">
    <source>
        <dbReference type="ARBA" id="ARBA00022692"/>
    </source>
</evidence>
<keyword evidence="4 7" id="KW-1133">Transmembrane helix</keyword>
<protein>
    <submittedName>
        <fullName evidence="8">Uncharacterized protein</fullName>
    </submittedName>
</protein>
<comment type="similarity">
    <text evidence="6">Belongs to the DESIGUAL family.</text>
</comment>
<feature type="transmembrane region" description="Helical" evidence="7">
    <location>
        <begin position="158"/>
        <end position="177"/>
    </location>
</feature>
<evidence type="ECO:0000256" key="5">
    <source>
        <dbReference type="ARBA" id="ARBA00023136"/>
    </source>
</evidence>
<evidence type="ECO:0000256" key="3">
    <source>
        <dbReference type="ARBA" id="ARBA00022729"/>
    </source>
</evidence>
<evidence type="ECO:0000256" key="7">
    <source>
        <dbReference type="SAM" id="Phobius"/>
    </source>
</evidence>
<accession>A0AAV9DVG1</accession>
<comment type="caution">
    <text evidence="8">The sequence shown here is derived from an EMBL/GenBank/DDBJ whole genome shotgun (WGS) entry which is preliminary data.</text>
</comment>
<dbReference type="PANTHER" id="PTHR31769">
    <property type="entry name" value="OS07G0462200 PROTEIN-RELATED"/>
    <property type="match status" value="1"/>
</dbReference>
<keyword evidence="3" id="KW-0732">Signal</keyword>
<reference evidence="8" key="1">
    <citation type="journal article" date="2023" name="Nat. Commun.">
        <title>Diploid and tetraploid genomes of Acorus and the evolution of monocots.</title>
        <authorList>
            <person name="Ma L."/>
            <person name="Liu K.W."/>
            <person name="Li Z."/>
            <person name="Hsiao Y.Y."/>
            <person name="Qi Y."/>
            <person name="Fu T."/>
            <person name="Tang G.D."/>
            <person name="Zhang D."/>
            <person name="Sun W.H."/>
            <person name="Liu D.K."/>
            <person name="Li Y."/>
            <person name="Chen G.Z."/>
            <person name="Liu X.D."/>
            <person name="Liao X.Y."/>
            <person name="Jiang Y.T."/>
            <person name="Yu X."/>
            <person name="Hao Y."/>
            <person name="Huang J."/>
            <person name="Zhao X.W."/>
            <person name="Ke S."/>
            <person name="Chen Y.Y."/>
            <person name="Wu W.L."/>
            <person name="Hsu J.L."/>
            <person name="Lin Y.F."/>
            <person name="Huang M.D."/>
            <person name="Li C.Y."/>
            <person name="Huang L."/>
            <person name="Wang Z.W."/>
            <person name="Zhao X."/>
            <person name="Zhong W.Y."/>
            <person name="Peng D.H."/>
            <person name="Ahmad S."/>
            <person name="Lan S."/>
            <person name="Zhang J.S."/>
            <person name="Tsai W.C."/>
            <person name="Van de Peer Y."/>
            <person name="Liu Z.J."/>
        </authorList>
    </citation>
    <scope>NUCLEOTIDE SEQUENCE</scope>
    <source>
        <strain evidence="8">CP</strain>
    </source>
</reference>
<evidence type="ECO:0000313" key="9">
    <source>
        <dbReference type="Proteomes" id="UP001180020"/>
    </source>
</evidence>
<evidence type="ECO:0000256" key="4">
    <source>
        <dbReference type="ARBA" id="ARBA00022989"/>
    </source>
</evidence>
<comment type="subcellular location">
    <subcellularLocation>
        <location evidence="1">Endomembrane system</location>
        <topology evidence="1">Multi-pass membrane protein</topology>
    </subcellularLocation>
</comment>
<organism evidence="8 9">
    <name type="scientific">Acorus calamus</name>
    <name type="common">Sweet flag</name>
    <dbReference type="NCBI Taxonomy" id="4465"/>
    <lineage>
        <taxon>Eukaryota</taxon>
        <taxon>Viridiplantae</taxon>
        <taxon>Streptophyta</taxon>
        <taxon>Embryophyta</taxon>
        <taxon>Tracheophyta</taxon>
        <taxon>Spermatophyta</taxon>
        <taxon>Magnoliopsida</taxon>
        <taxon>Liliopsida</taxon>
        <taxon>Acoraceae</taxon>
        <taxon>Acorus</taxon>
    </lineage>
</organism>
<dbReference type="Proteomes" id="UP001180020">
    <property type="component" value="Unassembled WGS sequence"/>
</dbReference>
<dbReference type="InterPro" id="IPR052222">
    <property type="entry name" value="DESIGUAL"/>
</dbReference>
<dbReference type="EMBL" id="JAUJYO010000011">
    <property type="protein sequence ID" value="KAK1304934.1"/>
    <property type="molecule type" value="Genomic_DNA"/>
</dbReference>
<dbReference type="InterPro" id="IPR009606">
    <property type="entry name" value="DEAL/Modifying_wall_lignin1/2"/>
</dbReference>
<name>A0AAV9DVG1_ACOCL</name>
<reference evidence="8" key="2">
    <citation type="submission" date="2023-06" db="EMBL/GenBank/DDBJ databases">
        <authorList>
            <person name="Ma L."/>
            <person name="Liu K.-W."/>
            <person name="Li Z."/>
            <person name="Hsiao Y.-Y."/>
            <person name="Qi Y."/>
            <person name="Fu T."/>
            <person name="Tang G."/>
            <person name="Zhang D."/>
            <person name="Sun W.-H."/>
            <person name="Liu D.-K."/>
            <person name="Li Y."/>
            <person name="Chen G.-Z."/>
            <person name="Liu X.-D."/>
            <person name="Liao X.-Y."/>
            <person name="Jiang Y.-T."/>
            <person name="Yu X."/>
            <person name="Hao Y."/>
            <person name="Huang J."/>
            <person name="Zhao X.-W."/>
            <person name="Ke S."/>
            <person name="Chen Y.-Y."/>
            <person name="Wu W.-L."/>
            <person name="Hsu J.-L."/>
            <person name="Lin Y.-F."/>
            <person name="Huang M.-D."/>
            <person name="Li C.-Y."/>
            <person name="Huang L."/>
            <person name="Wang Z.-W."/>
            <person name="Zhao X."/>
            <person name="Zhong W.-Y."/>
            <person name="Peng D.-H."/>
            <person name="Ahmad S."/>
            <person name="Lan S."/>
            <person name="Zhang J.-S."/>
            <person name="Tsai W.-C."/>
            <person name="Van De Peer Y."/>
            <person name="Liu Z.-J."/>
        </authorList>
    </citation>
    <scope>NUCLEOTIDE SEQUENCE</scope>
    <source>
        <strain evidence="8">CP</strain>
        <tissue evidence="8">Leaves</tissue>
    </source>
</reference>
<gene>
    <name evidence="8" type="ORF">QJS10_CPB11g00017</name>
</gene>
<dbReference type="Pfam" id="PF06749">
    <property type="entry name" value="DUF1218"/>
    <property type="match status" value="1"/>
</dbReference>
<evidence type="ECO:0000256" key="1">
    <source>
        <dbReference type="ARBA" id="ARBA00004127"/>
    </source>
</evidence>
<keyword evidence="2 7" id="KW-0812">Transmembrane</keyword>
<dbReference type="GO" id="GO:0012505">
    <property type="term" value="C:endomembrane system"/>
    <property type="evidence" value="ECO:0007669"/>
    <property type="project" value="UniProtKB-SubCell"/>
</dbReference>
<feature type="transmembrane region" description="Helical" evidence="7">
    <location>
        <begin position="69"/>
        <end position="94"/>
    </location>
</feature>
<evidence type="ECO:0000313" key="8">
    <source>
        <dbReference type="EMBL" id="KAK1304934.1"/>
    </source>
</evidence>
<sequence>MHRVPKEAESGIKNLKTMERPCKLSPVVSFVVVLLSLVAFTTCIAAEFEKNKVKDMKLDGRLCSLPESPAFGLGITASICLSIAQIVGTSFAGIQLCSRKNKLAGQARRKATPISLMVLSWISFGLAIILLGASSSMNSRQPYGKGWLDGNCYVVKDGVYSGAAVLVVATMIFILGFKRSMRSNTVNRVMTEDGRG</sequence>